<accession>A0A438E175</accession>
<reference evidence="1 2" key="1">
    <citation type="journal article" date="2018" name="PLoS Genet.">
        <title>Population sequencing reveals clonal diversity and ancestral inbreeding in the grapevine cultivar Chardonnay.</title>
        <authorList>
            <person name="Roach M.J."/>
            <person name="Johnson D.L."/>
            <person name="Bohlmann J."/>
            <person name="van Vuuren H.J."/>
            <person name="Jones S.J."/>
            <person name="Pretorius I.S."/>
            <person name="Schmidt S.A."/>
            <person name="Borneman A.R."/>
        </authorList>
    </citation>
    <scope>NUCLEOTIDE SEQUENCE [LARGE SCALE GENOMIC DNA]</scope>
    <source>
        <strain evidence="2">cv. Chardonnay</strain>
        <tissue evidence="1">Leaf</tissue>
    </source>
</reference>
<dbReference type="FunFam" id="3.30.70.270:FF:000020">
    <property type="entry name" value="Transposon Tf2-6 polyprotein-like Protein"/>
    <property type="match status" value="1"/>
</dbReference>
<dbReference type="InterPro" id="IPR043502">
    <property type="entry name" value="DNA/RNA_pol_sf"/>
</dbReference>
<dbReference type="Pfam" id="PF08284">
    <property type="entry name" value="RVP_2"/>
    <property type="match status" value="1"/>
</dbReference>
<dbReference type="Gene3D" id="3.30.70.270">
    <property type="match status" value="1"/>
</dbReference>
<proteinExistence type="predicted"/>
<dbReference type="InterPro" id="IPR043128">
    <property type="entry name" value="Rev_trsase/Diguanyl_cyclase"/>
</dbReference>
<gene>
    <name evidence="1" type="primary">AtMg00860_30</name>
    <name evidence="1" type="ORF">CK203_094046</name>
</gene>
<organism evidence="1 2">
    <name type="scientific">Vitis vinifera</name>
    <name type="common">Grape</name>
    <dbReference type="NCBI Taxonomy" id="29760"/>
    <lineage>
        <taxon>Eukaryota</taxon>
        <taxon>Viridiplantae</taxon>
        <taxon>Streptophyta</taxon>
        <taxon>Embryophyta</taxon>
        <taxon>Tracheophyta</taxon>
        <taxon>Spermatophyta</taxon>
        <taxon>Magnoliopsida</taxon>
        <taxon>eudicotyledons</taxon>
        <taxon>Gunneridae</taxon>
        <taxon>Pentapetalae</taxon>
        <taxon>rosids</taxon>
        <taxon>Vitales</taxon>
        <taxon>Vitaceae</taxon>
        <taxon>Viteae</taxon>
        <taxon>Vitis</taxon>
    </lineage>
</organism>
<evidence type="ECO:0000313" key="1">
    <source>
        <dbReference type="EMBL" id="RVW41454.1"/>
    </source>
</evidence>
<dbReference type="EMBL" id="QGNW01001437">
    <property type="protein sequence ID" value="RVW41454.1"/>
    <property type="molecule type" value="Genomic_DNA"/>
</dbReference>
<protein>
    <submittedName>
        <fullName evidence="1">Putative mitochondrial protein</fullName>
    </submittedName>
</protein>
<dbReference type="SUPFAM" id="SSF50630">
    <property type="entry name" value="Acid proteases"/>
    <property type="match status" value="1"/>
</dbReference>
<dbReference type="AlphaFoldDB" id="A0A438E175"/>
<dbReference type="CDD" id="cd00303">
    <property type="entry name" value="retropepsin_like"/>
    <property type="match status" value="1"/>
</dbReference>
<dbReference type="PANTHER" id="PTHR33064">
    <property type="entry name" value="POL PROTEIN"/>
    <property type="match status" value="1"/>
</dbReference>
<dbReference type="InterPro" id="IPR021109">
    <property type="entry name" value="Peptidase_aspartic_dom_sf"/>
</dbReference>
<dbReference type="InterPro" id="IPR051320">
    <property type="entry name" value="Viral_Replic_Matur_Polypro"/>
</dbReference>
<dbReference type="PANTHER" id="PTHR33064:SF37">
    <property type="entry name" value="RIBONUCLEASE H"/>
    <property type="match status" value="1"/>
</dbReference>
<name>A0A438E175_VITVI</name>
<evidence type="ECO:0000313" key="2">
    <source>
        <dbReference type="Proteomes" id="UP000288805"/>
    </source>
</evidence>
<dbReference type="Proteomes" id="UP000288805">
    <property type="component" value="Unassembled WGS sequence"/>
</dbReference>
<sequence length="279" mass="31171">MVCEDVTDQQTGEIDQGDVTGEVQEPKLEPEITLHALTGWTGLRTMHMTATMGSHDVMVLIDSGSTHNFISARLANTLHLPVVPMKLFIVRVANDGWLKCQGRFDKVSVNLQGTKFELTFFSLPLSGLDLVLGIQWLEMLGSVGAVHGINHPSMQQARKCVFDQQELEYLGHIITPQGVKVDDKKIATMLAWPRPANISELRGFLGLIGYYRKFVQNYGIIARPLTNLLKKGKFDWHEEAETTFSALKRAMTTTPILAMHNFNDSFTIETEMPLEMGLA</sequence>
<comment type="caution">
    <text evidence="1">The sequence shown here is derived from an EMBL/GenBank/DDBJ whole genome shotgun (WGS) entry which is preliminary data.</text>
</comment>
<dbReference type="SUPFAM" id="SSF56672">
    <property type="entry name" value="DNA/RNA polymerases"/>
    <property type="match status" value="1"/>
</dbReference>
<dbReference type="Gene3D" id="2.40.70.10">
    <property type="entry name" value="Acid Proteases"/>
    <property type="match status" value="1"/>
</dbReference>